<dbReference type="EMBL" id="JAUSUB010000004">
    <property type="protein sequence ID" value="MDQ0269306.1"/>
    <property type="molecule type" value="Genomic_DNA"/>
</dbReference>
<dbReference type="InterPro" id="IPR038548">
    <property type="entry name" value="SporV_AA_N_sf"/>
</dbReference>
<keyword evidence="4" id="KW-1185">Reference proteome</keyword>
<dbReference type="Pfam" id="PF12164">
    <property type="entry name" value="SporV_AA"/>
    <property type="match status" value="1"/>
</dbReference>
<dbReference type="Gene3D" id="2.60.480.10">
    <property type="entry name" value="eubacterium ventriosum atcc domain"/>
    <property type="match status" value="1"/>
</dbReference>
<evidence type="ECO:0000313" key="4">
    <source>
        <dbReference type="Proteomes" id="UP001238088"/>
    </source>
</evidence>
<accession>A0ABU0ADH6</accession>
<keyword evidence="1" id="KW-1133">Transmembrane helix</keyword>
<sequence>MQGNLCVGSEGMDHLVYIRMRHRLQVKPHETVFLKDVAQIISDETIYEKLRQIPVHSVTDKDRNIIVIDVMKIIRLLAAFDQTIEVQTIGPPQIIIEVIAKGKKISMPMFMLIWFLLFFGAALTIMNFHEDVSMQEVQQKIYTIITGEVDSKPLIFQIPYSLGLGLGMIIFFNHVFKKRLNEEPSPLEVEMFNYQLDLDSYVSMNENKESMKNIDDR</sequence>
<keyword evidence="1" id="KW-0472">Membrane</keyword>
<evidence type="ECO:0000256" key="1">
    <source>
        <dbReference type="SAM" id="Phobius"/>
    </source>
</evidence>
<comment type="caution">
    <text evidence="3">The sequence shown here is derived from an EMBL/GenBank/DDBJ whole genome shotgun (WGS) entry which is preliminary data.</text>
</comment>
<protein>
    <submittedName>
        <fullName evidence="3">Stage V sporulation protein AA</fullName>
    </submittedName>
</protein>
<organism evidence="3 4">
    <name type="scientific">Cytobacillus purgationiresistens</name>
    <dbReference type="NCBI Taxonomy" id="863449"/>
    <lineage>
        <taxon>Bacteria</taxon>
        <taxon>Bacillati</taxon>
        <taxon>Bacillota</taxon>
        <taxon>Bacilli</taxon>
        <taxon>Bacillales</taxon>
        <taxon>Bacillaceae</taxon>
        <taxon>Cytobacillus</taxon>
    </lineage>
</organism>
<dbReference type="InterPro" id="IPR021997">
    <property type="entry name" value="SporV_AA"/>
</dbReference>
<feature type="transmembrane region" description="Helical" evidence="1">
    <location>
        <begin position="109"/>
        <end position="128"/>
    </location>
</feature>
<gene>
    <name evidence="3" type="ORF">J2S17_001177</name>
</gene>
<name>A0ABU0ADH6_9BACI</name>
<evidence type="ECO:0000259" key="2">
    <source>
        <dbReference type="Pfam" id="PF12164"/>
    </source>
</evidence>
<feature type="transmembrane region" description="Helical" evidence="1">
    <location>
        <begin position="158"/>
        <end position="176"/>
    </location>
</feature>
<feature type="domain" description="Stage V sporulation protein AA" evidence="2">
    <location>
        <begin position="15"/>
        <end position="100"/>
    </location>
</feature>
<dbReference type="Proteomes" id="UP001238088">
    <property type="component" value="Unassembled WGS sequence"/>
</dbReference>
<reference evidence="3 4" key="1">
    <citation type="submission" date="2023-07" db="EMBL/GenBank/DDBJ databases">
        <title>Genomic Encyclopedia of Type Strains, Phase IV (KMG-IV): sequencing the most valuable type-strain genomes for metagenomic binning, comparative biology and taxonomic classification.</title>
        <authorList>
            <person name="Goeker M."/>
        </authorList>
    </citation>
    <scope>NUCLEOTIDE SEQUENCE [LARGE SCALE GENOMIC DNA]</scope>
    <source>
        <strain evidence="3 4">DSM 23494</strain>
    </source>
</reference>
<keyword evidence="1" id="KW-0812">Transmembrane</keyword>
<proteinExistence type="predicted"/>
<evidence type="ECO:0000313" key="3">
    <source>
        <dbReference type="EMBL" id="MDQ0269306.1"/>
    </source>
</evidence>